<proteinExistence type="predicted"/>
<dbReference type="Proteomes" id="UP000005018">
    <property type="component" value="Chromosome 7"/>
</dbReference>
<feature type="compositionally biased region" description="Basic and acidic residues" evidence="1">
    <location>
        <begin position="134"/>
        <end position="146"/>
    </location>
</feature>
<feature type="compositionally biased region" description="Basic and acidic residues" evidence="1">
    <location>
        <begin position="29"/>
        <end position="47"/>
    </location>
</feature>
<gene>
    <name evidence="2" type="ORF">CORT_0G03340</name>
</gene>
<dbReference type="Gene3D" id="3.40.50.150">
    <property type="entry name" value="Vaccinia Virus protein VP39"/>
    <property type="match status" value="1"/>
</dbReference>
<feature type="compositionally biased region" description="Low complexity" evidence="1">
    <location>
        <begin position="163"/>
        <end position="173"/>
    </location>
</feature>
<feature type="region of interest" description="Disordered" evidence="1">
    <location>
        <begin position="122"/>
        <end position="379"/>
    </location>
</feature>
<feature type="region of interest" description="Disordered" evidence="1">
    <location>
        <begin position="1"/>
        <end position="108"/>
    </location>
</feature>
<dbReference type="GeneID" id="14542196"/>
<keyword evidence="3" id="KW-1185">Reference proteome</keyword>
<feature type="compositionally biased region" description="Polar residues" evidence="1">
    <location>
        <begin position="355"/>
        <end position="370"/>
    </location>
</feature>
<dbReference type="eggNOG" id="ENOG502SA7E">
    <property type="taxonomic scope" value="Eukaryota"/>
</dbReference>
<feature type="compositionally biased region" description="Polar residues" evidence="1">
    <location>
        <begin position="233"/>
        <end position="242"/>
    </location>
</feature>
<evidence type="ECO:0000313" key="3">
    <source>
        <dbReference type="Proteomes" id="UP000005018"/>
    </source>
</evidence>
<protein>
    <submittedName>
        <fullName evidence="2">Uncharacterized protein</fullName>
    </submittedName>
</protein>
<feature type="compositionally biased region" description="Polar residues" evidence="1">
    <location>
        <begin position="264"/>
        <end position="299"/>
    </location>
</feature>
<feature type="compositionally biased region" description="Basic residues" evidence="1">
    <location>
        <begin position="17"/>
        <end position="28"/>
    </location>
</feature>
<reference evidence="2 3" key="1">
    <citation type="journal article" date="2012" name="PLoS ONE">
        <title>Sequence and analysis of the genome of the pathogenic yeast Candida orthopsilosis.</title>
        <authorList>
            <person name="Riccombeni A."/>
            <person name="Vidanes G."/>
            <person name="Proux-Wera E."/>
            <person name="Wolfe K.H."/>
            <person name="Butler G."/>
        </authorList>
    </citation>
    <scope>NUCLEOTIDE SEQUENCE [LARGE SCALE GENOMIC DNA]</scope>
    <source>
        <strain evidence="2 3">Co 90-125</strain>
    </source>
</reference>
<sequence length="933" mass="106248">MSFFVVPSVSYQTQQKLKSHKEKKKAKEKKKEAEKELKREEHRHESDASSIMSKKKKKPGWGILHRTSTSSKMSADMRDDTEYNDDAKSLTSAYTTNPPVLASDPEVVSDADDWESLYSDQVSKSKSFTNLAKARSEEPESRRFNLDEVLSDGEGNVKDSKLLSKSQSESSELTPDFESPSSSSTNLGHSQSMSGVSQRRGLPEQAEREEEISTLIANNYGKTMRPDAFKPLTSHSQQQLHPSNPKIASTPAISPLTPIVPSATFHTSSTSSVQNTRPRINSAFTATSAPSGHSQQRYPSNAAFHRNSSLSSNNTTHSQPPMGTKESTSKFKKLHFLTGSTKKKGSSTSLPSSPRANSPHQSPGSTQPTDSYFPDVTGQSPNSTIPPFHTVIDLSLFNSYDGIKQNLLNPQYQVFRYNNFLSLMSEYHPSDAIYFAKIRNQSLLKFIVRHKRAKAVVDKHGYFDQENYRDLHSTECILAYFLYHQIRSDLRRFIKVASKNHQLANHEELIHTNFVNYVRYLVRLPDVDNIDILNEEFKKHYENKQVFDIISNSLYALKHDVSSDVSNENNKTTKAKLLVECVTKVSYEYILLEKYRFDMISKYNVNHLITRRPLMELFGLYKTNVTLNHKESLKVLLFNASNSAQYGWYLAITVPFVRFVETSIYAEDMGGLQDYNVYQKFEQATIKTDFTKSDNELYDNSTRKLNLTTFQEYNSMSMDSLVSLSKQTENNSQNYANVDRQEIPDPASTFSHKPRNFEYYNQSIASIPSNSFNLIQTSDLPYEIKRENYKTILHEFHRILKPGGSLITDSIHFGSKSTIDFLREHTKGNFPKAWNYIDFSVSQHFEVIPNFVETILIELNSIFGKGNVKFGISLLSSSSEVNYFLAKFGGLKLFEMIGKLGEYCNYFEDDETVKSQHESSVHFCVHIEAVKRT</sequence>
<dbReference type="AlphaFoldDB" id="H8XA34"/>
<dbReference type="HOGENOM" id="CLU_013116_0_0_1"/>
<dbReference type="KEGG" id="cot:CORT_0G03340"/>
<dbReference type="RefSeq" id="XP_003871136.1">
    <property type="nucleotide sequence ID" value="XM_003871087.1"/>
</dbReference>
<dbReference type="InterPro" id="IPR029063">
    <property type="entry name" value="SAM-dependent_MTases_sf"/>
</dbReference>
<accession>H8XA34</accession>
<feature type="compositionally biased region" description="Basic residues" evidence="1">
    <location>
        <begin position="330"/>
        <end position="345"/>
    </location>
</feature>
<name>H8XA34_CANO9</name>
<organism evidence="2 3">
    <name type="scientific">Candida orthopsilosis (strain 90-125)</name>
    <name type="common">Yeast</name>
    <dbReference type="NCBI Taxonomy" id="1136231"/>
    <lineage>
        <taxon>Eukaryota</taxon>
        <taxon>Fungi</taxon>
        <taxon>Dikarya</taxon>
        <taxon>Ascomycota</taxon>
        <taxon>Saccharomycotina</taxon>
        <taxon>Pichiomycetes</taxon>
        <taxon>Debaryomycetaceae</taxon>
        <taxon>Candida/Lodderomyces clade</taxon>
        <taxon>Candida</taxon>
    </lineage>
</organism>
<feature type="compositionally biased region" description="Polar residues" evidence="1">
    <location>
        <begin position="89"/>
        <end position="98"/>
    </location>
</feature>
<evidence type="ECO:0000256" key="1">
    <source>
        <dbReference type="SAM" id="MobiDB-lite"/>
    </source>
</evidence>
<dbReference type="SUPFAM" id="SSF53335">
    <property type="entry name" value="S-adenosyl-L-methionine-dependent methyltransferases"/>
    <property type="match status" value="1"/>
</dbReference>
<dbReference type="EMBL" id="HE681725">
    <property type="protein sequence ID" value="CCG25011.1"/>
    <property type="molecule type" value="Genomic_DNA"/>
</dbReference>
<feature type="compositionally biased region" description="Basic and acidic residues" evidence="1">
    <location>
        <begin position="75"/>
        <end position="88"/>
    </location>
</feature>
<evidence type="ECO:0000313" key="2">
    <source>
        <dbReference type="EMBL" id="CCG25011.1"/>
    </source>
</evidence>
<dbReference type="OrthoDB" id="2013972at2759"/>
<feature type="compositionally biased region" description="Polar residues" evidence="1">
    <location>
        <begin position="179"/>
        <end position="197"/>
    </location>
</feature>